<reference evidence="1 2" key="1">
    <citation type="submission" date="2020-07" db="EMBL/GenBank/DDBJ databases">
        <authorList>
            <person name="Feng X."/>
        </authorList>
    </citation>
    <scope>NUCLEOTIDE SEQUENCE [LARGE SCALE GENOMIC DNA]</scope>
    <source>
        <strain evidence="1 2">JCM31066</strain>
    </source>
</reference>
<sequence length="327" mass="37943">MSFQDIRLLGEILRHYPFSEQAIAKGQRPLLERLKISPDHRAKIMSEDMTALGLKWQIYATPIPNDLVIPAYCIPDTDFGKLNSENGNEAYKAEGIGLNEGNLIRLSKACEIGRKYFENQWPHKFKAAILNTKDHLSFIEELHWLNRWRRVSHIEYEARPFLKQECKKRVDWRFQSLGVTVNLEVKYRPRDWARTVDGSENHAVKSSYFADVPDKFPSQNPGELNLVAFSSLAPIDRSLQEEINTFLTEYNTIDGVLVWSMNSQDGRLYEIQSVSQKALIETLFTGIDQEDAAYIGQVRYQQRVSNERRALRPEEVPDYLDRTYRGI</sequence>
<dbReference type="RefSeq" id="WP_185673780.1">
    <property type="nucleotide sequence ID" value="NZ_JACHVB010000010.1"/>
</dbReference>
<name>A0A842H8U5_9BACT</name>
<proteinExistence type="predicted"/>
<accession>A0A842H8U5</accession>
<dbReference type="Proteomes" id="UP000546464">
    <property type="component" value="Unassembled WGS sequence"/>
</dbReference>
<gene>
    <name evidence="1" type="ORF">H5P28_00655</name>
</gene>
<keyword evidence="2" id="KW-1185">Reference proteome</keyword>
<organism evidence="1 2">
    <name type="scientific">Ruficoccus amylovorans</name>
    <dbReference type="NCBI Taxonomy" id="1804625"/>
    <lineage>
        <taxon>Bacteria</taxon>
        <taxon>Pseudomonadati</taxon>
        <taxon>Verrucomicrobiota</taxon>
        <taxon>Opitutia</taxon>
        <taxon>Puniceicoccales</taxon>
        <taxon>Cerasicoccaceae</taxon>
        <taxon>Ruficoccus</taxon>
    </lineage>
</organism>
<dbReference type="AlphaFoldDB" id="A0A842H8U5"/>
<evidence type="ECO:0000313" key="2">
    <source>
        <dbReference type="Proteomes" id="UP000546464"/>
    </source>
</evidence>
<evidence type="ECO:0000313" key="1">
    <source>
        <dbReference type="EMBL" id="MBC2592760.1"/>
    </source>
</evidence>
<protein>
    <submittedName>
        <fullName evidence="1">Uncharacterized protein</fullName>
    </submittedName>
</protein>
<comment type="caution">
    <text evidence="1">The sequence shown here is derived from an EMBL/GenBank/DDBJ whole genome shotgun (WGS) entry which is preliminary data.</text>
</comment>
<dbReference type="EMBL" id="JACHVB010000010">
    <property type="protein sequence ID" value="MBC2592760.1"/>
    <property type="molecule type" value="Genomic_DNA"/>
</dbReference>